<dbReference type="GeneID" id="88768365"/>
<dbReference type="PANTHER" id="PTHR43657:SF1">
    <property type="entry name" value="ALTERED INHERITANCE OF MITOCHONDRIA PROTEIN 24, MITOCHONDRIAL"/>
    <property type="match status" value="1"/>
</dbReference>
<dbReference type="RefSeq" id="WP_007312801.1">
    <property type="nucleotide sequence ID" value="NZ_AESD01000744.1"/>
</dbReference>
<evidence type="ECO:0000313" key="2">
    <source>
        <dbReference type="Proteomes" id="UP000003477"/>
    </source>
</evidence>
<protein>
    <recommendedName>
        <fullName evidence="3">DUF124 domain-containing protein</fullName>
    </recommendedName>
</protein>
<reference evidence="1 2" key="1">
    <citation type="journal article" date="2011" name="Front. Microbiol.">
        <title>Two Strains of Crocosphaera watsonii with Highly Conserved Genomes are Distinguished by Strain-Specific Features.</title>
        <authorList>
            <person name="Bench S.R."/>
            <person name="Ilikchyan I.N."/>
            <person name="Tripp H.J."/>
            <person name="Zehr J.P."/>
        </authorList>
    </citation>
    <scope>NUCLEOTIDE SEQUENCE [LARGE SCALE GENOMIC DNA]</scope>
    <source>
        <strain evidence="1 2">WH 0003</strain>
    </source>
</reference>
<dbReference type="InterPro" id="IPR002838">
    <property type="entry name" value="AIM24"/>
</dbReference>
<dbReference type="Proteomes" id="UP000003477">
    <property type="component" value="Unassembled WGS sequence"/>
</dbReference>
<dbReference type="Pfam" id="PF01987">
    <property type="entry name" value="AIM24"/>
    <property type="match status" value="1"/>
</dbReference>
<dbReference type="Gene3D" id="3.60.160.10">
    <property type="entry name" value="Mitochondrial biogenesis AIM24"/>
    <property type="match status" value="1"/>
</dbReference>
<evidence type="ECO:0008006" key="3">
    <source>
        <dbReference type="Google" id="ProtNLM"/>
    </source>
</evidence>
<dbReference type="InterPro" id="IPR016031">
    <property type="entry name" value="Trp_RNA-bd_attenuator-like_dom"/>
</dbReference>
<proteinExistence type="predicted"/>
<dbReference type="SUPFAM" id="SSF51219">
    <property type="entry name" value="TRAP-like"/>
    <property type="match status" value="1"/>
</dbReference>
<sequence>MQYKIHGTVMQILETHLMMGESIYTESGGMAWMKGDIEMKTNTRGGLMAGIGRALAGESLFMTSYNCNSGQGMVAFTMEVPGTILDFQLMPGQSLICQRDAFICAEETVEIELHFRKKLGAGLFGGEGFILQKISGPGKAFLEIPGEMQSYDLKPQETLLVDPGHIALFEPTVNFEIESVKGIKNVLFSGEGLFLAKLTGPGKVWLQSMPFANLAAKLAKYIPTKN</sequence>
<gene>
    <name evidence="1" type="ORF">CWATWH0003_5010</name>
</gene>
<dbReference type="NCBIfam" id="TIGR00266">
    <property type="entry name" value="TIGR00266 family protein"/>
    <property type="match status" value="1"/>
</dbReference>
<dbReference type="PATRIC" id="fig|423471.3.peg.4696"/>
<dbReference type="AlphaFoldDB" id="G5JC49"/>
<accession>G5JC49</accession>
<dbReference type="EMBL" id="AESD01000744">
    <property type="protein sequence ID" value="EHJ10240.1"/>
    <property type="molecule type" value="Genomic_DNA"/>
</dbReference>
<evidence type="ECO:0000313" key="1">
    <source>
        <dbReference type="EMBL" id="EHJ10240.1"/>
    </source>
</evidence>
<dbReference type="PANTHER" id="PTHR43657">
    <property type="entry name" value="TRYPTOPHAN RNA-BINDING ATTENUATOR PROTEIN-LIKE PROTEIN"/>
    <property type="match status" value="1"/>
</dbReference>
<name>G5JC49_CROWT</name>
<dbReference type="InterPro" id="IPR036983">
    <property type="entry name" value="AIM24_sf"/>
</dbReference>
<comment type="caution">
    <text evidence="1">The sequence shown here is derived from an EMBL/GenBank/DDBJ whole genome shotgun (WGS) entry which is preliminary data.</text>
</comment>
<organism evidence="1 2">
    <name type="scientific">Crocosphaera watsonii WH 0003</name>
    <dbReference type="NCBI Taxonomy" id="423471"/>
    <lineage>
        <taxon>Bacteria</taxon>
        <taxon>Bacillati</taxon>
        <taxon>Cyanobacteriota</taxon>
        <taxon>Cyanophyceae</taxon>
        <taxon>Oscillatoriophycideae</taxon>
        <taxon>Chroococcales</taxon>
        <taxon>Aphanothecaceae</taxon>
        <taxon>Crocosphaera</taxon>
    </lineage>
</organism>